<reference evidence="9" key="1">
    <citation type="submission" date="2020-09" db="EMBL/GenBank/DDBJ databases">
        <authorList>
            <person name="Kim M.K."/>
        </authorList>
    </citation>
    <scope>NUCLEOTIDE SEQUENCE</scope>
    <source>
        <strain evidence="9">BT702</strain>
    </source>
</reference>
<dbReference type="InterPro" id="IPR000700">
    <property type="entry name" value="PAS-assoc_C"/>
</dbReference>
<evidence type="ECO:0000313" key="10">
    <source>
        <dbReference type="Proteomes" id="UP000598820"/>
    </source>
</evidence>
<dbReference type="InterPro" id="IPR035965">
    <property type="entry name" value="PAS-like_dom_sf"/>
</dbReference>
<dbReference type="PROSITE" id="PS50109">
    <property type="entry name" value="HIS_KIN"/>
    <property type="match status" value="1"/>
</dbReference>
<evidence type="ECO:0000259" key="6">
    <source>
        <dbReference type="PROSITE" id="PS50109"/>
    </source>
</evidence>
<dbReference type="InterPro" id="IPR003594">
    <property type="entry name" value="HATPase_dom"/>
</dbReference>
<dbReference type="CDD" id="cd00130">
    <property type="entry name" value="PAS"/>
    <property type="match status" value="4"/>
</dbReference>
<dbReference type="PROSITE" id="PS50112">
    <property type="entry name" value="PAS"/>
    <property type="match status" value="4"/>
</dbReference>
<dbReference type="NCBIfam" id="TIGR00229">
    <property type="entry name" value="sensory_box"/>
    <property type="match status" value="4"/>
</dbReference>
<dbReference type="SUPFAM" id="SSF55785">
    <property type="entry name" value="PYP-like sensor domain (PAS domain)"/>
    <property type="match status" value="6"/>
</dbReference>
<evidence type="ECO:0000259" key="7">
    <source>
        <dbReference type="PROSITE" id="PS50112"/>
    </source>
</evidence>
<sequence>MNTDSVITSDLFDLLAKATRDAVWNWDLETNTVWWNEGFFTLFGHNHNRPTSGPESWYERIHPDDQQRVLKSIHEIIDSGGANWSDEYRFSRVDGTYATVFDRGYVLHRDGKAVRMVGAMQDISERVALQKARDESEARLRFALQSAQLGTWDLDPKSGVVSWDARCQELVGLRHEDSISYNQSLDFIHPEDKDRVNNAVQWALNIKSGGSYDMRFRTIGVNDGQLRWVRFIGQTHFDEHGQAHRFSGVAQDITTEVEAREKTDLSEQQARMALEGSGAGSFSVDLDTDDLVYSPTLARIMTGEAKTGLTRNTLVDYVHPDDRAIRNKAYKDGARNGIISYEVRFIWGDGSHHWIKVLGQYIFNTAGKAVSFSGIALDITDQKEKNRALREMEERFSIAFANTSVGMAFTDRQANFSLVNEAYTLLLGYSAEELRSLNSIQLTHPDDRAYNHKLFKEVAQGKRAFFNLVKRYICKDGTYRWVQMNVTRLDDSQNEAEGMVIISYDITERIEAEAKLRATEERFRNMVMQAPVAISVMDGRSMNVEMANTAMLAIWGKDPSIIGLPLIEALPELKGQGFIELMESVYDSGISHYGTETLARLHRNGQLEDGYFNFVYAPLRDDGEITGVMVVATEVTTQVAAKTALQKSEQRFRDLIAEAPVATAIYRGQDLIIEMPNEAMLKLWGKNKSIIGKPLHKAIPELKGQPFLQLLDEVYTTGVAYHTQEARADLVVDGKLGTYYFNFTYKPLTNADGQVYAILNMAVDVTEQVLIRKEIEELATSLEQQIQARTEQLTASNHDLRRSNENLEKFAYIASHDLQEPLRKIQSFGDILKSQYVEQLGEGISYLERMQMAASRMSLLIKDLLTFSRISVRQETAAPVPLNQVVADVIDNLEVVIAQSNARIEFEQLPTVTGDESQLRQLFQNLLSNALKFQKPGLVPHIQIKVNQVPTTELPAAIKPARYSATYHCIRVTDNGIGFDEKYVDRIFQVFQRLHGRTEYAGTGIGLAICEKVVSNHGGAITAFSNPGEGATFVIYLPA</sequence>
<keyword evidence="3" id="KW-0597">Phosphoprotein</keyword>
<dbReference type="SMART" id="SM00388">
    <property type="entry name" value="HisKA"/>
    <property type="match status" value="1"/>
</dbReference>
<dbReference type="InterPro" id="IPR036097">
    <property type="entry name" value="HisK_dim/P_sf"/>
</dbReference>
<dbReference type="PRINTS" id="PR00344">
    <property type="entry name" value="BCTRLSENSOR"/>
</dbReference>
<feature type="domain" description="PAS" evidence="7">
    <location>
        <begin position="8"/>
        <end position="80"/>
    </location>
</feature>
<evidence type="ECO:0000313" key="9">
    <source>
        <dbReference type="EMBL" id="MBD2701764.1"/>
    </source>
</evidence>
<dbReference type="PANTHER" id="PTHR43304:SF1">
    <property type="entry name" value="PAC DOMAIN-CONTAINING PROTEIN"/>
    <property type="match status" value="1"/>
</dbReference>
<dbReference type="Pfam" id="PF00512">
    <property type="entry name" value="HisKA"/>
    <property type="match status" value="1"/>
</dbReference>
<dbReference type="GO" id="GO:0000155">
    <property type="term" value="F:phosphorelay sensor kinase activity"/>
    <property type="evidence" value="ECO:0007669"/>
    <property type="project" value="InterPro"/>
</dbReference>
<dbReference type="AlphaFoldDB" id="A0A926XW11"/>
<dbReference type="FunFam" id="3.30.565.10:FF:000006">
    <property type="entry name" value="Sensor histidine kinase WalK"/>
    <property type="match status" value="1"/>
</dbReference>
<keyword evidence="10" id="KW-1185">Reference proteome</keyword>
<feature type="domain" description="PAC" evidence="8">
    <location>
        <begin position="722"/>
        <end position="777"/>
    </location>
</feature>
<feature type="domain" description="PAC" evidence="8">
    <location>
        <begin position="462"/>
        <end position="518"/>
    </location>
</feature>
<organism evidence="9 10">
    <name type="scientific">Spirosoma profusum</name>
    <dbReference type="NCBI Taxonomy" id="2771354"/>
    <lineage>
        <taxon>Bacteria</taxon>
        <taxon>Pseudomonadati</taxon>
        <taxon>Bacteroidota</taxon>
        <taxon>Cytophagia</taxon>
        <taxon>Cytophagales</taxon>
        <taxon>Cytophagaceae</taxon>
        <taxon>Spirosoma</taxon>
    </lineage>
</organism>
<dbReference type="PANTHER" id="PTHR43304">
    <property type="entry name" value="PHYTOCHROME-LIKE PROTEIN CPH1"/>
    <property type="match status" value="1"/>
</dbReference>
<dbReference type="Gene3D" id="1.10.287.130">
    <property type="match status" value="1"/>
</dbReference>
<dbReference type="Pfam" id="PF02518">
    <property type="entry name" value="HATPase_c"/>
    <property type="match status" value="1"/>
</dbReference>
<feature type="domain" description="PAC" evidence="8">
    <location>
        <begin position="212"/>
        <end position="265"/>
    </location>
</feature>
<dbReference type="EMBL" id="JACWZY010000010">
    <property type="protein sequence ID" value="MBD2701764.1"/>
    <property type="molecule type" value="Genomic_DNA"/>
</dbReference>
<feature type="domain" description="PAS" evidence="7">
    <location>
        <begin position="266"/>
        <end position="337"/>
    </location>
</feature>
<evidence type="ECO:0000256" key="4">
    <source>
        <dbReference type="ARBA" id="ARBA00022679"/>
    </source>
</evidence>
<dbReference type="SUPFAM" id="SSF55874">
    <property type="entry name" value="ATPase domain of HSP90 chaperone/DNA topoisomerase II/histidine kinase"/>
    <property type="match status" value="1"/>
</dbReference>
<dbReference type="InterPro" id="IPR005467">
    <property type="entry name" value="His_kinase_dom"/>
</dbReference>
<accession>A0A926XW11</accession>
<dbReference type="Gene3D" id="2.10.70.100">
    <property type="match status" value="2"/>
</dbReference>
<dbReference type="Pfam" id="PF08447">
    <property type="entry name" value="PAS_3"/>
    <property type="match status" value="4"/>
</dbReference>
<dbReference type="InterPro" id="IPR003661">
    <property type="entry name" value="HisK_dim/P_dom"/>
</dbReference>
<keyword evidence="4" id="KW-0808">Transferase</keyword>
<evidence type="ECO:0000259" key="8">
    <source>
        <dbReference type="PROSITE" id="PS50113"/>
    </source>
</evidence>
<evidence type="ECO:0000256" key="1">
    <source>
        <dbReference type="ARBA" id="ARBA00000085"/>
    </source>
</evidence>
<evidence type="ECO:0000256" key="5">
    <source>
        <dbReference type="ARBA" id="ARBA00022777"/>
    </source>
</evidence>
<feature type="domain" description="PAC" evidence="8">
    <location>
        <begin position="339"/>
        <end position="391"/>
    </location>
</feature>
<dbReference type="Pfam" id="PF08448">
    <property type="entry name" value="PAS_4"/>
    <property type="match status" value="2"/>
</dbReference>
<feature type="domain" description="PAS" evidence="7">
    <location>
        <begin position="392"/>
        <end position="462"/>
    </location>
</feature>
<dbReference type="CDD" id="cd00082">
    <property type="entry name" value="HisKA"/>
    <property type="match status" value="1"/>
</dbReference>
<dbReference type="EC" id="2.7.13.3" evidence="2"/>
<dbReference type="RefSeq" id="WP_190887620.1">
    <property type="nucleotide sequence ID" value="NZ_JACWZY010000010.1"/>
</dbReference>
<gene>
    <name evidence="9" type="ORF">IC229_14025</name>
</gene>
<protein>
    <recommendedName>
        <fullName evidence="2">histidine kinase</fullName>
        <ecNumber evidence="2">2.7.13.3</ecNumber>
    </recommendedName>
</protein>
<dbReference type="InterPro" id="IPR036890">
    <property type="entry name" value="HATPase_C_sf"/>
</dbReference>
<feature type="domain" description="PAS" evidence="7">
    <location>
        <begin position="136"/>
        <end position="207"/>
    </location>
</feature>
<dbReference type="InterPro" id="IPR013656">
    <property type="entry name" value="PAS_4"/>
</dbReference>
<comment type="caution">
    <text evidence="9">The sequence shown here is derived from an EMBL/GenBank/DDBJ whole genome shotgun (WGS) entry which is preliminary data.</text>
</comment>
<feature type="domain" description="PAC" evidence="8">
    <location>
        <begin position="84"/>
        <end position="135"/>
    </location>
</feature>
<dbReference type="PROSITE" id="PS50113">
    <property type="entry name" value="PAC"/>
    <property type="match status" value="5"/>
</dbReference>
<dbReference type="InterPro" id="IPR052162">
    <property type="entry name" value="Sensor_kinase/Photoreceptor"/>
</dbReference>
<dbReference type="InterPro" id="IPR004358">
    <property type="entry name" value="Sig_transdc_His_kin-like_C"/>
</dbReference>
<dbReference type="SMART" id="SM00387">
    <property type="entry name" value="HATPase_c"/>
    <property type="match status" value="1"/>
</dbReference>
<dbReference type="Proteomes" id="UP000598820">
    <property type="component" value="Unassembled WGS sequence"/>
</dbReference>
<dbReference type="SMART" id="SM00091">
    <property type="entry name" value="PAS"/>
    <property type="match status" value="6"/>
</dbReference>
<dbReference type="SUPFAM" id="SSF47384">
    <property type="entry name" value="Homodimeric domain of signal transducing histidine kinase"/>
    <property type="match status" value="1"/>
</dbReference>
<dbReference type="InterPro" id="IPR000014">
    <property type="entry name" value="PAS"/>
</dbReference>
<evidence type="ECO:0000256" key="2">
    <source>
        <dbReference type="ARBA" id="ARBA00012438"/>
    </source>
</evidence>
<dbReference type="InterPro" id="IPR013655">
    <property type="entry name" value="PAS_fold_3"/>
</dbReference>
<dbReference type="InterPro" id="IPR001610">
    <property type="entry name" value="PAC"/>
</dbReference>
<name>A0A926XW11_9BACT</name>
<comment type="catalytic activity">
    <reaction evidence="1">
        <text>ATP + protein L-histidine = ADP + protein N-phospho-L-histidine.</text>
        <dbReference type="EC" id="2.7.13.3"/>
    </reaction>
</comment>
<proteinExistence type="predicted"/>
<dbReference type="Gene3D" id="3.30.565.10">
    <property type="entry name" value="Histidine kinase-like ATPase, C-terminal domain"/>
    <property type="match status" value="1"/>
</dbReference>
<feature type="domain" description="Histidine kinase" evidence="6">
    <location>
        <begin position="813"/>
        <end position="1039"/>
    </location>
</feature>
<dbReference type="Gene3D" id="3.30.450.20">
    <property type="entry name" value="PAS domain"/>
    <property type="match status" value="6"/>
</dbReference>
<keyword evidence="5" id="KW-0418">Kinase</keyword>
<evidence type="ECO:0000256" key="3">
    <source>
        <dbReference type="ARBA" id="ARBA00022553"/>
    </source>
</evidence>
<dbReference type="SMART" id="SM00086">
    <property type="entry name" value="PAC"/>
    <property type="match status" value="6"/>
</dbReference>